<sequence length="198" mass="22335">MPSKCLIQCPREHLSILSFKKMAIARVLFRQALLVHSDPLFAIGSTHQARSPFKVFISVSSSSGNGDGGNCRRSNNYLKLSDEELMAQCEMDTYKASGPGGQHRNKRESAVRLKHLPTGVIAQAVEDRSQHKNRAAALSRLRTLLALKGMTLTWMNINLLLKSFRSYLQNRQSGVQMLVHKLVLITQSLLWECKPYWI</sequence>
<organism evidence="1 2">
    <name type="scientific">Dioscorea alata</name>
    <name type="common">Purple yam</name>
    <dbReference type="NCBI Taxonomy" id="55571"/>
    <lineage>
        <taxon>Eukaryota</taxon>
        <taxon>Viridiplantae</taxon>
        <taxon>Streptophyta</taxon>
        <taxon>Embryophyta</taxon>
        <taxon>Tracheophyta</taxon>
        <taxon>Spermatophyta</taxon>
        <taxon>Magnoliopsida</taxon>
        <taxon>Liliopsida</taxon>
        <taxon>Dioscoreales</taxon>
        <taxon>Dioscoreaceae</taxon>
        <taxon>Dioscorea</taxon>
    </lineage>
</organism>
<name>A0ACB7VB18_DIOAL</name>
<dbReference type="Proteomes" id="UP000827976">
    <property type="component" value="Chromosome 10"/>
</dbReference>
<accession>A0ACB7VB18</accession>
<keyword evidence="2" id="KW-1185">Reference proteome</keyword>
<reference evidence="2" key="1">
    <citation type="journal article" date="2022" name="Nat. Commun.">
        <title>Chromosome evolution and the genetic basis of agronomically important traits in greater yam.</title>
        <authorList>
            <person name="Bredeson J.V."/>
            <person name="Lyons J.B."/>
            <person name="Oniyinde I.O."/>
            <person name="Okereke N.R."/>
            <person name="Kolade O."/>
            <person name="Nnabue I."/>
            <person name="Nwadili C.O."/>
            <person name="Hribova E."/>
            <person name="Parker M."/>
            <person name="Nwogha J."/>
            <person name="Shu S."/>
            <person name="Carlson J."/>
            <person name="Kariba R."/>
            <person name="Muthemba S."/>
            <person name="Knop K."/>
            <person name="Barton G.J."/>
            <person name="Sherwood A.V."/>
            <person name="Lopez-Montes A."/>
            <person name="Asiedu R."/>
            <person name="Jamnadass R."/>
            <person name="Muchugi A."/>
            <person name="Goodstein D."/>
            <person name="Egesi C.N."/>
            <person name="Featherston J."/>
            <person name="Asfaw A."/>
            <person name="Simpson G.G."/>
            <person name="Dolezel J."/>
            <person name="Hendre P.S."/>
            <person name="Van Deynze A."/>
            <person name="Kumar P.L."/>
            <person name="Obidiegwu J.E."/>
            <person name="Bhattacharjee R."/>
            <person name="Rokhsar D.S."/>
        </authorList>
    </citation>
    <scope>NUCLEOTIDE SEQUENCE [LARGE SCALE GENOMIC DNA]</scope>
    <source>
        <strain evidence="2">cv. TDa95/00328</strain>
    </source>
</reference>
<comment type="caution">
    <text evidence="1">The sequence shown here is derived from an EMBL/GenBank/DDBJ whole genome shotgun (WGS) entry which is preliminary data.</text>
</comment>
<evidence type="ECO:0000313" key="1">
    <source>
        <dbReference type="EMBL" id="KAH7670822.1"/>
    </source>
</evidence>
<proteinExistence type="predicted"/>
<gene>
    <name evidence="1" type="ORF">IHE45_10G053600</name>
</gene>
<evidence type="ECO:0000313" key="2">
    <source>
        <dbReference type="Proteomes" id="UP000827976"/>
    </source>
</evidence>
<dbReference type="EMBL" id="CM037020">
    <property type="protein sequence ID" value="KAH7670822.1"/>
    <property type="molecule type" value="Genomic_DNA"/>
</dbReference>
<protein>
    <submittedName>
        <fullName evidence="1">Release factor protein</fullName>
    </submittedName>
</protein>